<evidence type="ECO:0000313" key="10">
    <source>
        <dbReference type="Proteomes" id="UP000501346"/>
    </source>
</evidence>
<dbReference type="GO" id="GO:0004141">
    <property type="term" value="F:dethiobiotin synthase activity"/>
    <property type="evidence" value="ECO:0007669"/>
    <property type="project" value="TreeGrafter"/>
</dbReference>
<reference evidence="9 10" key="1">
    <citation type="journal article" date="2019" name="BMC Genomics">
        <title>Chromosome level assembly and comparative genome analysis confirm lager-brewing yeasts originated from a single hybridization.</title>
        <authorList>
            <person name="Salazar A.N."/>
            <person name="Gorter de Vries A.R."/>
            <person name="van den Broek M."/>
            <person name="Brouwers N."/>
            <person name="de la Torre Cortes P."/>
            <person name="Kuijpers N.G.A."/>
            <person name="Daran J.G."/>
            <person name="Abeel T."/>
        </authorList>
    </citation>
    <scope>NUCLEOTIDE SEQUENCE [LARGE SCALE GENOMIC DNA]</scope>
    <source>
        <strain evidence="9 10">CBS 1483</strain>
    </source>
</reference>
<dbReference type="AlphaFoldDB" id="A0A6C1DYQ9"/>
<comment type="cofactor">
    <cofactor evidence="1">
        <name>pyridoxal 5'-phosphate</name>
        <dbReference type="ChEBI" id="CHEBI:597326"/>
    </cofactor>
</comment>
<dbReference type="GO" id="GO:0030170">
    <property type="term" value="F:pyridoxal phosphate binding"/>
    <property type="evidence" value="ECO:0007669"/>
    <property type="project" value="InterPro"/>
</dbReference>
<dbReference type="Proteomes" id="UP000501346">
    <property type="component" value="Chromosome ScXIV"/>
</dbReference>
<dbReference type="NCBIfam" id="TIGR00508">
    <property type="entry name" value="bioA"/>
    <property type="match status" value="1"/>
</dbReference>
<dbReference type="GO" id="GO:0004015">
    <property type="term" value="F:adenosylmethionine-8-amino-7-oxononanoate transaminase activity"/>
    <property type="evidence" value="ECO:0007669"/>
    <property type="project" value="InterPro"/>
</dbReference>
<evidence type="ECO:0000256" key="8">
    <source>
        <dbReference type="RuleBase" id="RU003560"/>
    </source>
</evidence>
<keyword evidence="5" id="KW-0949">S-adenosyl-L-methionine</keyword>
<protein>
    <submittedName>
        <fullName evidence="9">Adenosylmethionine-8-amino-7-oxononanoate transaminase</fullName>
    </submittedName>
</protein>
<evidence type="ECO:0000256" key="4">
    <source>
        <dbReference type="ARBA" id="ARBA00022679"/>
    </source>
</evidence>
<dbReference type="InterPro" id="IPR005814">
    <property type="entry name" value="Aminotrans_3"/>
</dbReference>
<accession>A0A6C1DYQ9</accession>
<dbReference type="InterPro" id="IPR015424">
    <property type="entry name" value="PyrdxlP-dep_Trfase"/>
</dbReference>
<dbReference type="PANTHER" id="PTHR42684">
    <property type="entry name" value="ADENOSYLMETHIONINE-8-AMINO-7-OXONONANOATE AMINOTRANSFERASE"/>
    <property type="match status" value="1"/>
</dbReference>
<keyword evidence="3" id="KW-0032">Aminotransferase</keyword>
<comment type="pathway">
    <text evidence="2">Cofactor biosynthesis; biotin biosynthesis.</text>
</comment>
<dbReference type="InterPro" id="IPR015422">
    <property type="entry name" value="PyrdxlP-dep_Trfase_small"/>
</dbReference>
<evidence type="ECO:0000256" key="7">
    <source>
        <dbReference type="ARBA" id="ARBA00022898"/>
    </source>
</evidence>
<organism evidence="9 10">
    <name type="scientific">Saccharomyces pastorianus</name>
    <name type="common">Lager yeast</name>
    <name type="synonym">Saccharomyces cerevisiae x Saccharomyces eubayanus</name>
    <dbReference type="NCBI Taxonomy" id="27292"/>
    <lineage>
        <taxon>Eukaryota</taxon>
        <taxon>Fungi</taxon>
        <taxon>Dikarya</taxon>
        <taxon>Ascomycota</taxon>
        <taxon>Saccharomycotina</taxon>
        <taxon>Saccharomycetes</taxon>
        <taxon>Saccharomycetales</taxon>
        <taxon>Saccharomycetaceae</taxon>
        <taxon>Saccharomyces</taxon>
    </lineage>
</organism>
<evidence type="ECO:0000256" key="5">
    <source>
        <dbReference type="ARBA" id="ARBA00022691"/>
    </source>
</evidence>
<sequence>MSQEISYTPDVAELLDFDKKHIWHPYTSLSSPLNVYPVKSAHGCKLVLDTDSPVDVEVIDAMSSWWCVIHGYNNPELNEALTKQMLKFSHVLLGGFTHKGAVNLVQKLLKVIDEPSLQYCFLADSGSVAVEVALKMALQSNMSGEATKNRTKFLTIKNGYHGDTFGAMSVCDPENSMHHIYNDRLSENIFAQAPSIVDGLPTSQNGFEDHWNAEEVTDLKKQFELHSDKICAVILEPILQGAGGLRPYHPQFLIEVQKLCNQYDVLFIMDEIATGFGRTGEIFAFKHCQKYQDQHGISPSDQIKVVPDILCVGKGLTSGYMTMSAVVVNDKVASRISSPNSPTGGCFMHGPTFMGNALACSVAEKSMDILLRGEWRKQVSAIENQIYRELYQYIKNPDNGLIGTVVKRVSVIGAVGIVELYKKTDPEWFQKKFISKGVHIRPFNCLCYIMPPYVITTEELTKVNQVLIEVLHEWKSHINQ</sequence>
<keyword evidence="7 8" id="KW-0663">Pyridoxal phosphate</keyword>
<dbReference type="Pfam" id="PF00202">
    <property type="entry name" value="Aminotran_3"/>
    <property type="match status" value="1"/>
</dbReference>
<dbReference type="SMR" id="A0A6C1DYQ9"/>
<dbReference type="HAMAP" id="MF_00834">
    <property type="entry name" value="BioA"/>
    <property type="match status" value="1"/>
</dbReference>
<evidence type="ECO:0000256" key="1">
    <source>
        <dbReference type="ARBA" id="ARBA00001933"/>
    </source>
</evidence>
<dbReference type="InterPro" id="IPR015421">
    <property type="entry name" value="PyrdxlP-dep_Trfase_major"/>
</dbReference>
<dbReference type="CDD" id="cd00610">
    <property type="entry name" value="OAT_like"/>
    <property type="match status" value="1"/>
</dbReference>
<dbReference type="PANTHER" id="PTHR42684:SF3">
    <property type="entry name" value="ADENOSYLMETHIONINE-8-AMINO-7-OXONONANOATE AMINOTRANSFERASE"/>
    <property type="match status" value="1"/>
</dbReference>
<dbReference type="EMBL" id="CP048995">
    <property type="protein sequence ID" value="QID82182.1"/>
    <property type="molecule type" value="Genomic_DNA"/>
</dbReference>
<keyword evidence="6" id="KW-0093">Biotin biosynthesis</keyword>
<dbReference type="Gene3D" id="3.90.1150.10">
    <property type="entry name" value="Aspartate Aminotransferase, domain 1"/>
    <property type="match status" value="1"/>
</dbReference>
<dbReference type="SUPFAM" id="SSF53383">
    <property type="entry name" value="PLP-dependent transferases"/>
    <property type="match status" value="1"/>
</dbReference>
<evidence type="ECO:0000256" key="2">
    <source>
        <dbReference type="ARBA" id="ARBA00004746"/>
    </source>
</evidence>
<dbReference type="OrthoDB" id="425114at2759"/>
<evidence type="ECO:0000256" key="3">
    <source>
        <dbReference type="ARBA" id="ARBA00022576"/>
    </source>
</evidence>
<comment type="similarity">
    <text evidence="8">Belongs to the class-III pyridoxal-phosphate-dependent aminotransferase family.</text>
</comment>
<dbReference type="FunFam" id="3.40.640.10:FF:000151">
    <property type="entry name" value="Adenosylmethionine-8-amino-7-oxononanoate aminotransferase"/>
    <property type="match status" value="1"/>
</dbReference>
<dbReference type="UniPathway" id="UPA00078"/>
<gene>
    <name evidence="9" type="primary">BIO3_1</name>
    <name evidence="9" type="ORF">GRS66_004592</name>
</gene>
<dbReference type="Gene3D" id="3.40.640.10">
    <property type="entry name" value="Type I PLP-dependent aspartate aminotransferase-like (Major domain)"/>
    <property type="match status" value="1"/>
</dbReference>
<keyword evidence="10" id="KW-1185">Reference proteome</keyword>
<name>A0A6C1DYQ9_SACPS</name>
<dbReference type="GO" id="GO:0005739">
    <property type="term" value="C:mitochondrion"/>
    <property type="evidence" value="ECO:0007669"/>
    <property type="project" value="TreeGrafter"/>
</dbReference>
<dbReference type="InterPro" id="IPR005815">
    <property type="entry name" value="BioA"/>
</dbReference>
<keyword evidence="4" id="KW-0808">Transferase</keyword>
<proteinExistence type="inferred from homology"/>
<evidence type="ECO:0000313" key="9">
    <source>
        <dbReference type="EMBL" id="QID82182.1"/>
    </source>
</evidence>
<dbReference type="GO" id="GO:0009102">
    <property type="term" value="P:biotin biosynthetic process"/>
    <property type="evidence" value="ECO:0007669"/>
    <property type="project" value="UniProtKB-UniPathway"/>
</dbReference>
<evidence type="ECO:0000256" key="6">
    <source>
        <dbReference type="ARBA" id="ARBA00022756"/>
    </source>
</evidence>